<name>A0ABP8PMI1_9ACTN</name>
<dbReference type="PROSITE" id="PS51707">
    <property type="entry name" value="CYTH"/>
    <property type="match status" value="1"/>
</dbReference>
<dbReference type="PANTHER" id="PTHR39339:SF1">
    <property type="entry name" value="CHAD DOMAIN-CONTAINING PROTEIN"/>
    <property type="match status" value="1"/>
</dbReference>
<gene>
    <name evidence="3" type="ORF">GCM10023191_017420</name>
</gene>
<dbReference type="Gene3D" id="2.40.320.10">
    <property type="entry name" value="Hypothetical Protein Pfu-838710-001"/>
    <property type="match status" value="1"/>
</dbReference>
<dbReference type="PANTHER" id="PTHR39339">
    <property type="entry name" value="SLR1444 PROTEIN"/>
    <property type="match status" value="1"/>
</dbReference>
<dbReference type="Pfam" id="PF01928">
    <property type="entry name" value="CYTH"/>
    <property type="match status" value="1"/>
</dbReference>
<dbReference type="Gene3D" id="1.40.20.10">
    <property type="entry name" value="CHAD domain"/>
    <property type="match status" value="1"/>
</dbReference>
<dbReference type="InterPro" id="IPR033469">
    <property type="entry name" value="CYTH-like_dom_sf"/>
</dbReference>
<accession>A0ABP8PMI1</accession>
<sequence length="505" mass="56131">MARHIELERKYDAEADLALPDLRQVGGCVRVGPPQTHILRASYFDTEDLRLAARGITLRRREGGGDEGWHLKLPAGKDTKREIRTSLDAGVHAVPPELSELVAAHVRGRPLVRVAELETHRTERDLLGEDGTVLAELADDTVHARRLSRDGREVALLSWRELEVEAVEGSREVVERIGGRLRESGARESAATSKLARALEDDIAPVRRPTATRTAGDVLLTYLGGQVERLLACDPQVRLAESDDDSVHRMRVAVRRIRSVLRTHRRIVGPARVRALDAELRWLAGALGEVRDLEVQNARFHRRLAELPGAHQEPAWLLEMATEEHRARDRVREALLTRRYYDLLDALDAFLADPPMNARAGRPAAEETPRLVARAWRKMMRRYDRAARLPAGHDRDAALHGTRKAAKRARYTAEAASAALGSPAAKLARRAERLQDLLGEHHDGAVAVERLAATVGRPDTPAADTFVAGRLTEVERREAARVLEDLPAAAKKAAKRKPLRKLGKK</sequence>
<dbReference type="Proteomes" id="UP001500503">
    <property type="component" value="Unassembled WGS sequence"/>
</dbReference>
<dbReference type="SUPFAM" id="SSF55154">
    <property type="entry name" value="CYTH-like phosphatases"/>
    <property type="match status" value="1"/>
</dbReference>
<dbReference type="PROSITE" id="PS51708">
    <property type="entry name" value="CHAD"/>
    <property type="match status" value="1"/>
</dbReference>
<evidence type="ECO:0000259" key="1">
    <source>
        <dbReference type="PROSITE" id="PS51707"/>
    </source>
</evidence>
<evidence type="ECO:0000259" key="2">
    <source>
        <dbReference type="PROSITE" id="PS51708"/>
    </source>
</evidence>
<evidence type="ECO:0000313" key="4">
    <source>
        <dbReference type="Proteomes" id="UP001500503"/>
    </source>
</evidence>
<organism evidence="3 4">
    <name type="scientific">Actinoallomurus oryzae</name>
    <dbReference type="NCBI Taxonomy" id="502180"/>
    <lineage>
        <taxon>Bacteria</taxon>
        <taxon>Bacillati</taxon>
        <taxon>Actinomycetota</taxon>
        <taxon>Actinomycetes</taxon>
        <taxon>Streptosporangiales</taxon>
        <taxon>Thermomonosporaceae</taxon>
        <taxon>Actinoallomurus</taxon>
    </lineage>
</organism>
<dbReference type="RefSeq" id="WP_345459759.1">
    <property type="nucleotide sequence ID" value="NZ_BAABHF010000013.1"/>
</dbReference>
<keyword evidence="4" id="KW-1185">Reference proteome</keyword>
<feature type="domain" description="CYTH" evidence="1">
    <location>
        <begin position="4"/>
        <end position="202"/>
    </location>
</feature>
<comment type="caution">
    <text evidence="3">The sequence shown here is derived from an EMBL/GenBank/DDBJ whole genome shotgun (WGS) entry which is preliminary data.</text>
</comment>
<dbReference type="CDD" id="cd07374">
    <property type="entry name" value="CYTH-like_Pase"/>
    <property type="match status" value="1"/>
</dbReference>
<dbReference type="Pfam" id="PF05235">
    <property type="entry name" value="CHAD"/>
    <property type="match status" value="1"/>
</dbReference>
<dbReference type="EMBL" id="BAABHF010000013">
    <property type="protein sequence ID" value="GAA4488282.1"/>
    <property type="molecule type" value="Genomic_DNA"/>
</dbReference>
<dbReference type="SMART" id="SM00880">
    <property type="entry name" value="CHAD"/>
    <property type="match status" value="1"/>
</dbReference>
<dbReference type="InterPro" id="IPR007899">
    <property type="entry name" value="CHAD_dom"/>
</dbReference>
<dbReference type="InterPro" id="IPR038186">
    <property type="entry name" value="CHAD_dom_sf"/>
</dbReference>
<reference evidence="4" key="1">
    <citation type="journal article" date="2019" name="Int. J. Syst. Evol. Microbiol.">
        <title>The Global Catalogue of Microorganisms (GCM) 10K type strain sequencing project: providing services to taxonomists for standard genome sequencing and annotation.</title>
        <authorList>
            <consortium name="The Broad Institute Genomics Platform"/>
            <consortium name="The Broad Institute Genome Sequencing Center for Infectious Disease"/>
            <person name="Wu L."/>
            <person name="Ma J."/>
        </authorList>
    </citation>
    <scope>NUCLEOTIDE SEQUENCE [LARGE SCALE GENOMIC DNA]</scope>
    <source>
        <strain evidence="4">JCM 17933</strain>
    </source>
</reference>
<dbReference type="SMART" id="SM01118">
    <property type="entry name" value="CYTH"/>
    <property type="match status" value="1"/>
</dbReference>
<protein>
    <submittedName>
        <fullName evidence="3">CYTH and CHAD domain-containing protein</fullName>
    </submittedName>
</protein>
<feature type="domain" description="CHAD" evidence="2">
    <location>
        <begin position="212"/>
        <end position="495"/>
    </location>
</feature>
<evidence type="ECO:0000313" key="3">
    <source>
        <dbReference type="EMBL" id="GAA4488282.1"/>
    </source>
</evidence>
<dbReference type="InterPro" id="IPR023577">
    <property type="entry name" value="CYTH_domain"/>
</dbReference>
<proteinExistence type="predicted"/>